<feature type="binding site" evidence="11">
    <location>
        <begin position="62"/>
        <end position="64"/>
    </location>
    <ligand>
        <name>FMN</name>
        <dbReference type="ChEBI" id="CHEBI:58210"/>
    </ligand>
</feature>
<dbReference type="GO" id="GO:0016491">
    <property type="term" value="F:oxidoreductase activity"/>
    <property type="evidence" value="ECO:0007669"/>
    <property type="project" value="InterPro"/>
</dbReference>
<dbReference type="SUPFAM" id="SSF51395">
    <property type="entry name" value="FMN-linked oxidoreductases"/>
    <property type="match status" value="1"/>
</dbReference>
<dbReference type="PANTHER" id="PTHR43665">
    <property type="entry name" value="ISOPENTENYL-DIPHOSPHATE DELTA-ISOMERASE"/>
    <property type="match status" value="1"/>
</dbReference>
<evidence type="ECO:0000313" key="13">
    <source>
        <dbReference type="EMBL" id="MCZ8535767.1"/>
    </source>
</evidence>
<keyword evidence="4 11" id="KW-0288">FMN</keyword>
<evidence type="ECO:0000256" key="10">
    <source>
        <dbReference type="ARBA" id="ARBA00025810"/>
    </source>
</evidence>
<gene>
    <name evidence="11 13" type="primary">fni</name>
    <name evidence="13" type="ORF">M9R32_01020</name>
</gene>
<dbReference type="AlphaFoldDB" id="A0A9X3LDE2"/>
<evidence type="ECO:0000256" key="9">
    <source>
        <dbReference type="ARBA" id="ARBA00023235"/>
    </source>
</evidence>
<evidence type="ECO:0000256" key="6">
    <source>
        <dbReference type="ARBA" id="ARBA00022842"/>
    </source>
</evidence>
<evidence type="ECO:0000256" key="7">
    <source>
        <dbReference type="ARBA" id="ARBA00022857"/>
    </source>
</evidence>
<comment type="subcellular location">
    <subcellularLocation>
        <location evidence="11">Cytoplasm</location>
    </subcellularLocation>
</comment>
<feature type="binding site" evidence="11">
    <location>
        <position position="122"/>
    </location>
    <ligand>
        <name>FMN</name>
        <dbReference type="ChEBI" id="CHEBI:58210"/>
    </ligand>
</feature>
<dbReference type="GO" id="GO:0005737">
    <property type="term" value="C:cytoplasm"/>
    <property type="evidence" value="ECO:0007669"/>
    <property type="project" value="UniProtKB-SubCell"/>
</dbReference>
<dbReference type="Pfam" id="PF01070">
    <property type="entry name" value="FMN_dh"/>
    <property type="match status" value="1"/>
</dbReference>
<feature type="binding site" evidence="11">
    <location>
        <begin position="6"/>
        <end position="7"/>
    </location>
    <ligand>
        <name>substrate</name>
    </ligand>
</feature>
<dbReference type="NCBIfam" id="TIGR02151">
    <property type="entry name" value="IPP_isom_2"/>
    <property type="match status" value="1"/>
</dbReference>
<accession>A0A9X3LDE2</accession>
<evidence type="ECO:0000256" key="4">
    <source>
        <dbReference type="ARBA" id="ARBA00022643"/>
    </source>
</evidence>
<dbReference type="GO" id="GO:0010181">
    <property type="term" value="F:FMN binding"/>
    <property type="evidence" value="ECO:0007669"/>
    <property type="project" value="UniProtKB-UniRule"/>
</dbReference>
<comment type="cofactor">
    <cofactor evidence="11">
        <name>NADPH</name>
        <dbReference type="ChEBI" id="CHEBI:57783"/>
    </cofactor>
</comment>
<comment type="function">
    <text evidence="11">Involved in the biosynthesis of isoprenoids. Catalyzes the 1,3-allylic rearrangement of the homoallylic substrate isopentenyl (IPP) to its allylic isomer, dimethylallyl diphosphate (DMAPP).</text>
</comment>
<evidence type="ECO:0000256" key="11">
    <source>
        <dbReference type="HAMAP-Rule" id="MF_00354"/>
    </source>
</evidence>
<keyword evidence="8 11" id="KW-0414">Isoprene biosynthesis</keyword>
<dbReference type="InterPro" id="IPR011179">
    <property type="entry name" value="IPdP_isomerase"/>
</dbReference>
<comment type="cofactor">
    <cofactor evidence="11">
        <name>Mg(2+)</name>
        <dbReference type="ChEBI" id="CHEBI:18420"/>
    </cofactor>
</comment>
<feature type="binding site" evidence="11">
    <location>
        <position position="214"/>
    </location>
    <ligand>
        <name>FMN</name>
        <dbReference type="ChEBI" id="CHEBI:58210"/>
    </ligand>
</feature>
<keyword evidence="5 11" id="KW-0479">Metal-binding</keyword>
<keyword evidence="14" id="KW-1185">Reference proteome</keyword>
<comment type="catalytic activity">
    <reaction evidence="11">
        <text>isopentenyl diphosphate = dimethylallyl diphosphate</text>
        <dbReference type="Rhea" id="RHEA:23284"/>
        <dbReference type="ChEBI" id="CHEBI:57623"/>
        <dbReference type="ChEBI" id="CHEBI:128769"/>
        <dbReference type="EC" id="5.3.3.2"/>
    </reaction>
</comment>
<comment type="caution">
    <text evidence="11">Lacks conserved residue(s) required for the propagation of feature annotation.</text>
</comment>
<name>A0A9X3LDE2_9BACL</name>
<keyword evidence="2 11" id="KW-0963">Cytoplasm</keyword>
<dbReference type="InterPro" id="IPR013785">
    <property type="entry name" value="Aldolase_TIM"/>
</dbReference>
<feature type="binding site" evidence="11">
    <location>
        <position position="153"/>
    </location>
    <ligand>
        <name>Mg(2+)</name>
        <dbReference type="ChEBI" id="CHEBI:18420"/>
    </ligand>
</feature>
<comment type="subunit">
    <text evidence="10 11">Homooctamer. Dimer of tetramers.</text>
</comment>
<protein>
    <recommendedName>
        <fullName evidence="11">Isopentenyl-diphosphate delta-isomerase</fullName>
        <shortName evidence="11">IPP isomerase</shortName>
        <ecNumber evidence="11">5.3.3.2</ecNumber>
    </recommendedName>
    <alternativeName>
        <fullName evidence="11">Isopentenyl diphosphate:dimethylallyl diphosphate isomerase</fullName>
    </alternativeName>
    <alternativeName>
        <fullName evidence="11">Isopentenyl pyrophosphate isomerase</fullName>
    </alternativeName>
    <alternativeName>
        <fullName evidence="11">Type 2 isopentenyl diphosphate isomerase</fullName>
        <shortName evidence="11">IDI-2</shortName>
    </alternativeName>
</protein>
<feature type="binding site" evidence="11">
    <location>
        <position position="93"/>
    </location>
    <ligand>
        <name>FMN</name>
        <dbReference type="ChEBI" id="CHEBI:58210"/>
    </ligand>
</feature>
<dbReference type="GO" id="GO:0000287">
    <property type="term" value="F:magnesium ion binding"/>
    <property type="evidence" value="ECO:0007669"/>
    <property type="project" value="UniProtKB-UniRule"/>
</dbReference>
<dbReference type="EMBL" id="JAMKBJ010000001">
    <property type="protein sequence ID" value="MCZ8535767.1"/>
    <property type="molecule type" value="Genomic_DNA"/>
</dbReference>
<sequence>MTRAERKLDHIKHALSTGQSRQTWLDDIRFVHQALPNSNWESVSLQTHLGELVFGSPFFINAMTGGGGAKTAELNSQLARISREMNIPMAVGSQMAALKNPEEISTYSTVRKENPKGVIFANLGSEATVDQAKRAVDMLEADAIQIHLNVIQELTMPEGDREFSGALSRIETLVNELNVPVIVKETGFGISRETAIKLQEINVAAIDVGGFGGTNFAAIENERRQRKLSYFNEWGIPTAAALIETTSVMSTTPVIASGGIQHALDIVKCLALGASAVGLAGVLLKKLVEDGEEATIQEIMRINEDLTMLMVSLGANSIEELQRSPLIISGELFHYLSLRGIDLHTYANRS</sequence>
<comment type="cofactor">
    <cofactor evidence="1 11">
        <name>FMN</name>
        <dbReference type="ChEBI" id="CHEBI:58210"/>
    </cofactor>
</comment>
<reference evidence="13" key="1">
    <citation type="submission" date="2022-05" db="EMBL/GenBank/DDBJ databases">
        <authorList>
            <person name="Colautti A."/>
            <person name="Iacumin L."/>
        </authorList>
    </citation>
    <scope>NUCLEOTIDE SEQUENCE</scope>
    <source>
        <strain evidence="13">SK 55</strain>
    </source>
</reference>
<dbReference type="InterPro" id="IPR000262">
    <property type="entry name" value="FMN-dep_DH"/>
</dbReference>
<feature type="binding site" evidence="11">
    <location>
        <begin position="280"/>
        <end position="281"/>
    </location>
    <ligand>
        <name>FMN</name>
        <dbReference type="ChEBI" id="CHEBI:58210"/>
    </ligand>
</feature>
<dbReference type="Proteomes" id="UP001152173">
    <property type="component" value="Unassembled WGS sequence"/>
</dbReference>
<comment type="caution">
    <text evidence="13">The sequence shown here is derived from an EMBL/GenBank/DDBJ whole genome shotgun (WGS) entry which is preliminary data.</text>
</comment>
<comment type="similarity">
    <text evidence="11">Belongs to the IPP isomerase type 2 family.</text>
</comment>
<keyword evidence="7 11" id="KW-0521">NADP</keyword>
<dbReference type="HAMAP" id="MF_00354">
    <property type="entry name" value="Idi_2"/>
    <property type="match status" value="1"/>
</dbReference>
<keyword evidence="3 11" id="KW-0285">Flavoprotein</keyword>
<evidence type="ECO:0000256" key="8">
    <source>
        <dbReference type="ARBA" id="ARBA00023229"/>
    </source>
</evidence>
<dbReference type="PIRSF" id="PIRSF003314">
    <property type="entry name" value="IPP_isomerase"/>
    <property type="match status" value="1"/>
</dbReference>
<dbReference type="RefSeq" id="WP_269924881.1">
    <property type="nucleotide sequence ID" value="NZ_JAMKBJ010000001.1"/>
</dbReference>
<dbReference type="CDD" id="cd02811">
    <property type="entry name" value="IDI-2_FMN"/>
    <property type="match status" value="1"/>
</dbReference>
<dbReference type="Gene3D" id="3.20.20.70">
    <property type="entry name" value="Aldolase class I"/>
    <property type="match status" value="1"/>
</dbReference>
<evidence type="ECO:0000256" key="5">
    <source>
        <dbReference type="ARBA" id="ARBA00022723"/>
    </source>
</evidence>
<keyword evidence="6 11" id="KW-0460">Magnesium</keyword>
<dbReference type="PANTHER" id="PTHR43665:SF1">
    <property type="entry name" value="ISOPENTENYL-DIPHOSPHATE DELTA-ISOMERASE"/>
    <property type="match status" value="1"/>
</dbReference>
<dbReference type="SMART" id="SM01240">
    <property type="entry name" value="IMPDH"/>
    <property type="match status" value="1"/>
</dbReference>
<proteinExistence type="inferred from homology"/>
<feature type="binding site" evidence="11">
    <location>
        <position position="152"/>
    </location>
    <ligand>
        <name>substrate</name>
    </ligand>
</feature>
<dbReference type="GO" id="GO:0070402">
    <property type="term" value="F:NADPH binding"/>
    <property type="evidence" value="ECO:0007669"/>
    <property type="project" value="UniProtKB-UniRule"/>
</dbReference>
<organism evidence="13 14">
    <name type="scientific">Paenisporosarcina quisquiliarum</name>
    <dbReference type="NCBI Taxonomy" id="365346"/>
    <lineage>
        <taxon>Bacteria</taxon>
        <taxon>Bacillati</taxon>
        <taxon>Bacillota</taxon>
        <taxon>Bacilli</taxon>
        <taxon>Bacillales</taxon>
        <taxon>Caryophanaceae</taxon>
        <taxon>Paenisporosarcina</taxon>
    </lineage>
</organism>
<feature type="binding site" evidence="11">
    <location>
        <position position="184"/>
    </location>
    <ligand>
        <name>FMN</name>
        <dbReference type="ChEBI" id="CHEBI:58210"/>
    </ligand>
</feature>
<evidence type="ECO:0000256" key="2">
    <source>
        <dbReference type="ARBA" id="ARBA00022490"/>
    </source>
</evidence>
<evidence type="ECO:0000313" key="14">
    <source>
        <dbReference type="Proteomes" id="UP001152173"/>
    </source>
</evidence>
<dbReference type="GO" id="GO:0004452">
    <property type="term" value="F:isopentenyl-diphosphate delta-isomerase activity"/>
    <property type="evidence" value="ECO:0007669"/>
    <property type="project" value="UniProtKB-UniRule"/>
</dbReference>
<dbReference type="GO" id="GO:0008299">
    <property type="term" value="P:isoprenoid biosynthetic process"/>
    <property type="evidence" value="ECO:0007669"/>
    <property type="project" value="UniProtKB-UniRule"/>
</dbReference>
<evidence type="ECO:0000256" key="1">
    <source>
        <dbReference type="ARBA" id="ARBA00001917"/>
    </source>
</evidence>
<feature type="domain" description="FMN-dependent dehydrogenase" evidence="12">
    <location>
        <begin position="167"/>
        <end position="324"/>
    </location>
</feature>
<evidence type="ECO:0000259" key="12">
    <source>
        <dbReference type="Pfam" id="PF01070"/>
    </source>
</evidence>
<evidence type="ECO:0000256" key="3">
    <source>
        <dbReference type="ARBA" id="ARBA00022630"/>
    </source>
</evidence>
<keyword evidence="9 11" id="KW-0413">Isomerase</keyword>
<dbReference type="EC" id="5.3.3.2" evidence="11"/>